<reference evidence="4 5" key="1">
    <citation type="submission" date="2024-10" db="EMBL/GenBank/DDBJ databases">
        <authorList>
            <person name="Kim D."/>
        </authorList>
    </citation>
    <scope>NUCLEOTIDE SEQUENCE [LARGE SCALE GENOMIC DNA]</scope>
    <source>
        <strain evidence="4">Taebaek</strain>
    </source>
</reference>
<protein>
    <submittedName>
        <fullName evidence="4">Uncharacterized protein</fullName>
    </submittedName>
</protein>
<feature type="domain" description="Hikeshi-like N-terminal" evidence="2">
    <location>
        <begin position="46"/>
        <end position="174"/>
    </location>
</feature>
<evidence type="ECO:0000313" key="4">
    <source>
        <dbReference type="EMBL" id="KAL3103205.1"/>
    </source>
</evidence>
<dbReference type="InterPro" id="IPR031318">
    <property type="entry name" value="OPI10"/>
</dbReference>
<dbReference type="InterPro" id="IPR048364">
    <property type="entry name" value="Hikeshi-like_C"/>
</dbReference>
<gene>
    <name evidence="4" type="ORF">niasHS_002391</name>
</gene>
<dbReference type="EMBL" id="JBICCN010000015">
    <property type="protein sequence ID" value="KAL3103205.1"/>
    <property type="molecule type" value="Genomic_DNA"/>
</dbReference>
<dbReference type="AlphaFoldDB" id="A0ABD2KJT7"/>
<evidence type="ECO:0000259" key="3">
    <source>
        <dbReference type="Pfam" id="PF21057"/>
    </source>
</evidence>
<evidence type="ECO:0000313" key="5">
    <source>
        <dbReference type="Proteomes" id="UP001620645"/>
    </source>
</evidence>
<accession>A0ABD2KJT7</accession>
<comment type="similarity">
    <text evidence="1">Belongs to the OPI10 family.</text>
</comment>
<dbReference type="PANTHER" id="PTHR12925:SF0">
    <property type="entry name" value="PROTEIN HIKESHI"/>
    <property type="match status" value="1"/>
</dbReference>
<name>A0ABD2KJT7_HETSC</name>
<comment type="caution">
    <text evidence="4">The sequence shown here is derived from an EMBL/GenBank/DDBJ whole genome shotgun (WGS) entry which is preliminary data.</text>
</comment>
<dbReference type="PANTHER" id="PTHR12925">
    <property type="entry name" value="HIKESHI FAMILY MEMBER"/>
    <property type="match status" value="1"/>
</dbReference>
<proteinExistence type="inferred from homology"/>
<organism evidence="4 5">
    <name type="scientific">Heterodera schachtii</name>
    <name type="common">Sugarbeet cyst nematode worm</name>
    <name type="synonym">Tylenchus schachtii</name>
    <dbReference type="NCBI Taxonomy" id="97005"/>
    <lineage>
        <taxon>Eukaryota</taxon>
        <taxon>Metazoa</taxon>
        <taxon>Ecdysozoa</taxon>
        <taxon>Nematoda</taxon>
        <taxon>Chromadorea</taxon>
        <taxon>Rhabditida</taxon>
        <taxon>Tylenchina</taxon>
        <taxon>Tylenchomorpha</taxon>
        <taxon>Tylenchoidea</taxon>
        <taxon>Heteroderidae</taxon>
        <taxon>Heteroderinae</taxon>
        <taxon>Heterodera</taxon>
    </lineage>
</organism>
<sequence length="255" mass="28639">MKHLTGKVVVLVPLVPSIVFPVRLFQNPVSIYKIRAIQTMNIFGVIVAGRMVKTDFRTHKEGEYTTELFDIANINHIVVFLTGLQPLPPDIGASIFISWPSMEKGMGSMEWSNLGFISNEKPSAIFRVGQYINSLQTHNIFTGSQFLNTEGTKNALIGILLEPLSQIQNKGQTNDQFSAENGQVAAINEFSQKMLRNFVNYVQSFAVSLPKPGQMMASTATEMAEYLPAKSVTDWFNNFQRKLQMNPNFWRTLPS</sequence>
<feature type="domain" description="Hikeshi-like C-terminal" evidence="3">
    <location>
        <begin position="187"/>
        <end position="251"/>
    </location>
</feature>
<evidence type="ECO:0000256" key="1">
    <source>
        <dbReference type="ARBA" id="ARBA00006623"/>
    </source>
</evidence>
<dbReference type="Proteomes" id="UP001620645">
    <property type="component" value="Unassembled WGS sequence"/>
</dbReference>
<dbReference type="InterPro" id="IPR008493">
    <property type="entry name" value="Hikeshi-like_N"/>
</dbReference>
<evidence type="ECO:0000259" key="2">
    <source>
        <dbReference type="Pfam" id="PF05603"/>
    </source>
</evidence>
<dbReference type="Pfam" id="PF05603">
    <property type="entry name" value="Hikeshi-like_N"/>
    <property type="match status" value="1"/>
</dbReference>
<keyword evidence="5" id="KW-1185">Reference proteome</keyword>
<dbReference type="Pfam" id="PF21057">
    <property type="entry name" value="Hikeshi-like_C"/>
    <property type="match status" value="1"/>
</dbReference>